<comment type="caution">
    <text evidence="1">The sequence shown here is derived from an EMBL/GenBank/DDBJ whole genome shotgun (WGS) entry which is preliminary data.</text>
</comment>
<sequence>ITFKDIEEEQCSSDGVGAGAAAEDVALGFSGSGERNGS</sequence>
<name>A0A392SB37_9FABA</name>
<reference evidence="1 2" key="1">
    <citation type="journal article" date="2018" name="Front. Plant Sci.">
        <title>Red Clover (Trifolium pratense) and Zigzag Clover (T. medium) - A Picture of Genomic Similarities and Differences.</title>
        <authorList>
            <person name="Dluhosova J."/>
            <person name="Istvanek J."/>
            <person name="Nedelnik J."/>
            <person name="Repkova J."/>
        </authorList>
    </citation>
    <scope>NUCLEOTIDE SEQUENCE [LARGE SCALE GENOMIC DNA]</scope>
    <source>
        <strain evidence="2">cv. 10/8</strain>
        <tissue evidence="1">Leaf</tissue>
    </source>
</reference>
<evidence type="ECO:0000313" key="2">
    <source>
        <dbReference type="Proteomes" id="UP000265520"/>
    </source>
</evidence>
<dbReference type="AlphaFoldDB" id="A0A392SB37"/>
<accession>A0A392SB37</accession>
<dbReference type="Proteomes" id="UP000265520">
    <property type="component" value="Unassembled WGS sequence"/>
</dbReference>
<organism evidence="1 2">
    <name type="scientific">Trifolium medium</name>
    <dbReference type="NCBI Taxonomy" id="97028"/>
    <lineage>
        <taxon>Eukaryota</taxon>
        <taxon>Viridiplantae</taxon>
        <taxon>Streptophyta</taxon>
        <taxon>Embryophyta</taxon>
        <taxon>Tracheophyta</taxon>
        <taxon>Spermatophyta</taxon>
        <taxon>Magnoliopsida</taxon>
        <taxon>eudicotyledons</taxon>
        <taxon>Gunneridae</taxon>
        <taxon>Pentapetalae</taxon>
        <taxon>rosids</taxon>
        <taxon>fabids</taxon>
        <taxon>Fabales</taxon>
        <taxon>Fabaceae</taxon>
        <taxon>Papilionoideae</taxon>
        <taxon>50 kb inversion clade</taxon>
        <taxon>NPAAA clade</taxon>
        <taxon>Hologalegina</taxon>
        <taxon>IRL clade</taxon>
        <taxon>Trifolieae</taxon>
        <taxon>Trifolium</taxon>
    </lineage>
</organism>
<protein>
    <submittedName>
        <fullName evidence="1">Uncharacterized protein</fullName>
    </submittedName>
</protein>
<evidence type="ECO:0000313" key="1">
    <source>
        <dbReference type="EMBL" id="MCI45682.1"/>
    </source>
</evidence>
<keyword evidence="2" id="KW-1185">Reference proteome</keyword>
<proteinExistence type="predicted"/>
<feature type="non-terminal residue" evidence="1">
    <location>
        <position position="1"/>
    </location>
</feature>
<dbReference type="EMBL" id="LXQA010347149">
    <property type="protein sequence ID" value="MCI45682.1"/>
    <property type="molecule type" value="Genomic_DNA"/>
</dbReference>